<dbReference type="SUPFAM" id="SSF52833">
    <property type="entry name" value="Thioredoxin-like"/>
    <property type="match status" value="1"/>
</dbReference>
<dbReference type="InterPro" id="IPR000866">
    <property type="entry name" value="AhpC/TSA"/>
</dbReference>
<dbReference type="Pfam" id="PF00578">
    <property type="entry name" value="AhpC-TSA"/>
    <property type="match status" value="1"/>
</dbReference>
<evidence type="ECO:0000313" key="3">
    <source>
        <dbReference type="Proteomes" id="UP000220768"/>
    </source>
</evidence>
<name>A0A2A6J3T9_9HYPH</name>
<comment type="caution">
    <text evidence="2">The sequence shown here is derived from an EMBL/GenBank/DDBJ whole genome shotgun (WGS) entry which is preliminary data.</text>
</comment>
<dbReference type="PROSITE" id="PS51352">
    <property type="entry name" value="THIOREDOXIN_2"/>
    <property type="match status" value="1"/>
</dbReference>
<dbReference type="GO" id="GO:0016491">
    <property type="term" value="F:oxidoreductase activity"/>
    <property type="evidence" value="ECO:0007669"/>
    <property type="project" value="InterPro"/>
</dbReference>
<dbReference type="Gene3D" id="3.40.30.10">
    <property type="entry name" value="Glutaredoxin"/>
    <property type="match status" value="1"/>
</dbReference>
<gene>
    <name evidence="2" type="ORF">CO666_29970</name>
</gene>
<evidence type="ECO:0000313" key="2">
    <source>
        <dbReference type="EMBL" id="PDT00527.1"/>
    </source>
</evidence>
<protein>
    <submittedName>
        <fullName evidence="2">Peroxiredoxin</fullName>
    </submittedName>
</protein>
<evidence type="ECO:0000259" key="1">
    <source>
        <dbReference type="PROSITE" id="PS51352"/>
    </source>
</evidence>
<feature type="domain" description="Thioredoxin" evidence="1">
    <location>
        <begin position="8"/>
        <end position="223"/>
    </location>
</feature>
<keyword evidence="3" id="KW-1185">Reference proteome</keyword>
<sequence length="226" mass="24749">MGDQKRPLQPGEAAPGFALAAANFDGTVSFADLRGRPFLIGFFRGLHCPFCRRQLEQLAAVQPTLHAAGVETVAVINTPAERARLYFRHRPTPIVLLCDPDCRTHRAYGVPHAEFLPDGSREQPEWPYLTTMAQFQAARINPTGELPEPLHPMEGNTILNAKDHFELTEADHAMFANHATQLVGHFLVNADGTIGWTRIEALDGPNSLSVFPTTAEIIAAADNLGH</sequence>
<dbReference type="AlphaFoldDB" id="A0A2A6J3T9"/>
<dbReference type="GO" id="GO:0016209">
    <property type="term" value="F:antioxidant activity"/>
    <property type="evidence" value="ECO:0007669"/>
    <property type="project" value="InterPro"/>
</dbReference>
<proteinExistence type="predicted"/>
<reference evidence="2 3" key="1">
    <citation type="submission" date="2017-09" db="EMBL/GenBank/DDBJ databases">
        <title>Comparative genomics of rhizobia isolated from Phaseolus vulgaris in China.</title>
        <authorList>
            <person name="Tong W."/>
        </authorList>
    </citation>
    <scope>NUCLEOTIDE SEQUENCE [LARGE SCALE GENOMIC DNA]</scope>
    <source>
        <strain evidence="2 3">C5</strain>
    </source>
</reference>
<dbReference type="Proteomes" id="UP000220768">
    <property type="component" value="Unassembled WGS sequence"/>
</dbReference>
<dbReference type="EMBL" id="NWSV01000035">
    <property type="protein sequence ID" value="PDT00527.1"/>
    <property type="molecule type" value="Genomic_DNA"/>
</dbReference>
<dbReference type="InterPro" id="IPR013766">
    <property type="entry name" value="Thioredoxin_domain"/>
</dbReference>
<dbReference type="InterPro" id="IPR036249">
    <property type="entry name" value="Thioredoxin-like_sf"/>
</dbReference>
<organism evidence="2 3">
    <name type="scientific">Rhizobium chutanense</name>
    <dbReference type="NCBI Taxonomy" id="2035448"/>
    <lineage>
        <taxon>Bacteria</taxon>
        <taxon>Pseudomonadati</taxon>
        <taxon>Pseudomonadota</taxon>
        <taxon>Alphaproteobacteria</taxon>
        <taxon>Hyphomicrobiales</taxon>
        <taxon>Rhizobiaceae</taxon>
        <taxon>Rhizobium/Agrobacterium group</taxon>
        <taxon>Rhizobium</taxon>
    </lineage>
</organism>
<dbReference type="RefSeq" id="WP_097615650.1">
    <property type="nucleotide sequence ID" value="NZ_NWSV01000035.1"/>
</dbReference>
<accession>A0A2A6J3T9</accession>